<sequence length="336" mass="37437">MIGFIKNVTIFSLLFSTLSVSESKQLRFAVVPKEENNPFFEASKEGCMAAAKGLDQVECVYRGPKNVDVRKQDKIISALLDEGIDGIAIAVPQSEYMLQRSIKKAQQMGVPIITYDADFSQEVLERNPTLRAAYIGTNDFDLGKALGEQLKSMLPNGGTLIIQSGRPDSPNLNLRIMGVRSALSGQEYLTPPGERLKGANGWTEFSDPLYNFGQFERALADLNNILNSYQEREINAIVAVGGWSQYLDRYKDVVTPHKQAMMDREIIIITADTAQEQLVYLKDNLAHGNVGQNPYEMGKQAILTLYKLVNNQSVDAVMYTPMTHCTSENYRTCTNN</sequence>
<evidence type="ECO:0000313" key="6">
    <source>
        <dbReference type="Proteomes" id="UP000779070"/>
    </source>
</evidence>
<proteinExistence type="inferred from homology"/>
<dbReference type="Gene3D" id="3.40.50.2300">
    <property type="match status" value="2"/>
</dbReference>
<dbReference type="Pfam" id="PF13407">
    <property type="entry name" value="Peripla_BP_4"/>
    <property type="match status" value="1"/>
</dbReference>
<comment type="subcellular location">
    <subcellularLocation>
        <location evidence="1">Periplasm</location>
    </subcellularLocation>
</comment>
<gene>
    <name evidence="5" type="ORF">JYA62_23880</name>
</gene>
<dbReference type="SUPFAM" id="SSF53822">
    <property type="entry name" value="Periplasmic binding protein-like I"/>
    <property type="match status" value="1"/>
</dbReference>
<reference evidence="5 6" key="1">
    <citation type="submission" date="2021-02" db="EMBL/GenBank/DDBJ databases">
        <title>Draft Genome Sequences of 5 Vibrio neptunius Strains Isolated From of Bivalve Hatcheries.</title>
        <authorList>
            <person name="Galvis F."/>
            <person name="Barja J.L."/>
            <person name="Lemos M.L."/>
            <person name="Balado M."/>
        </authorList>
    </citation>
    <scope>NUCLEOTIDE SEQUENCE [LARGE SCALE GENOMIC DNA]</scope>
    <source>
        <strain evidence="5 6">PP-145.98</strain>
    </source>
</reference>
<dbReference type="InterPro" id="IPR025997">
    <property type="entry name" value="SBP_2_dom"/>
</dbReference>
<protein>
    <recommendedName>
        <fullName evidence="3">Autoinducer 2-binding periplasmic protein LuxP</fullName>
    </recommendedName>
</protein>
<dbReference type="InterPro" id="IPR028082">
    <property type="entry name" value="Peripla_BP_I"/>
</dbReference>
<organism evidence="5 6">
    <name type="scientific">Vibrio neptunius</name>
    <dbReference type="NCBI Taxonomy" id="170651"/>
    <lineage>
        <taxon>Bacteria</taxon>
        <taxon>Pseudomonadati</taxon>
        <taxon>Pseudomonadota</taxon>
        <taxon>Gammaproteobacteria</taxon>
        <taxon>Vibrionales</taxon>
        <taxon>Vibrionaceae</taxon>
        <taxon>Vibrio</taxon>
    </lineage>
</organism>
<dbReference type="Proteomes" id="UP000779070">
    <property type="component" value="Unassembled WGS sequence"/>
</dbReference>
<dbReference type="PANTHER" id="PTHR30036">
    <property type="entry name" value="D-XYLOSE-BINDING PERIPLASMIC PROTEIN"/>
    <property type="match status" value="1"/>
</dbReference>
<dbReference type="PANTHER" id="PTHR30036:SF7">
    <property type="entry name" value="ABC TRANSPORTER PERIPLASMIC-BINDING PROTEIN YPHF"/>
    <property type="match status" value="1"/>
</dbReference>
<evidence type="ECO:0000313" key="5">
    <source>
        <dbReference type="EMBL" id="MBN3580654.1"/>
    </source>
</evidence>
<evidence type="ECO:0000259" key="4">
    <source>
        <dbReference type="Pfam" id="PF13407"/>
    </source>
</evidence>
<accession>A0ABS3A8S6</accession>
<evidence type="ECO:0000256" key="2">
    <source>
        <dbReference type="ARBA" id="ARBA00007639"/>
    </source>
</evidence>
<comment type="caution">
    <text evidence="5">The sequence shown here is derived from an EMBL/GenBank/DDBJ whole genome shotgun (WGS) entry which is preliminary data.</text>
</comment>
<evidence type="ECO:0000256" key="3">
    <source>
        <dbReference type="ARBA" id="ARBA00022181"/>
    </source>
</evidence>
<dbReference type="RefSeq" id="WP_206372293.1">
    <property type="nucleotide sequence ID" value="NZ_CAWPTM010000140.1"/>
</dbReference>
<evidence type="ECO:0000256" key="1">
    <source>
        <dbReference type="ARBA" id="ARBA00004418"/>
    </source>
</evidence>
<dbReference type="InterPro" id="IPR050555">
    <property type="entry name" value="Bact_Solute-Bind_Prot2"/>
</dbReference>
<dbReference type="EMBL" id="JAFHLB010000066">
    <property type="protein sequence ID" value="MBN3580654.1"/>
    <property type="molecule type" value="Genomic_DNA"/>
</dbReference>
<keyword evidence="6" id="KW-1185">Reference proteome</keyword>
<feature type="domain" description="Periplasmic binding protein" evidence="4">
    <location>
        <begin position="28"/>
        <end position="312"/>
    </location>
</feature>
<comment type="similarity">
    <text evidence="2">Belongs to the bacterial solute-binding protein 2 family.</text>
</comment>
<name>A0ABS3A8S6_9VIBR</name>